<evidence type="ECO:0000256" key="9">
    <source>
        <dbReference type="SAM" id="Phobius"/>
    </source>
</evidence>
<evidence type="ECO:0000256" key="5">
    <source>
        <dbReference type="ARBA" id="ARBA00022679"/>
    </source>
</evidence>
<dbReference type="InterPro" id="IPR000537">
    <property type="entry name" value="UbiA_prenyltransferase"/>
</dbReference>
<dbReference type="CDD" id="cd13962">
    <property type="entry name" value="PT_UbiA_UBIAD1"/>
    <property type="match status" value="1"/>
</dbReference>
<feature type="transmembrane region" description="Helical" evidence="9">
    <location>
        <begin position="142"/>
        <end position="163"/>
    </location>
</feature>
<keyword evidence="6 9" id="KW-0812">Transmembrane</keyword>
<evidence type="ECO:0000256" key="4">
    <source>
        <dbReference type="ARBA" id="ARBA00022475"/>
    </source>
</evidence>
<dbReference type="Gene3D" id="1.10.357.140">
    <property type="entry name" value="UbiA prenyltransferase"/>
    <property type="match status" value="1"/>
</dbReference>
<evidence type="ECO:0000256" key="2">
    <source>
        <dbReference type="ARBA" id="ARBA00004863"/>
    </source>
</evidence>
<dbReference type="PANTHER" id="PTHR13929">
    <property type="entry name" value="1,4-DIHYDROXY-2-NAPHTHOATE OCTAPRENYLTRANSFERASE"/>
    <property type="match status" value="1"/>
</dbReference>
<comment type="pathway">
    <text evidence="2">Quinol/quinone metabolism; menaquinone biosynthesis.</text>
</comment>
<comment type="subcellular location">
    <subcellularLocation>
        <location evidence="1">Membrane</location>
        <topology evidence="1">Multi-pass membrane protein</topology>
    </subcellularLocation>
</comment>
<dbReference type="GO" id="GO:0016020">
    <property type="term" value="C:membrane"/>
    <property type="evidence" value="ECO:0007669"/>
    <property type="project" value="UniProtKB-SubCell"/>
</dbReference>
<keyword evidence="8 9" id="KW-0472">Membrane</keyword>
<dbReference type="RefSeq" id="WP_309202039.1">
    <property type="nucleotide sequence ID" value="NZ_CP133548.1"/>
</dbReference>
<dbReference type="GO" id="GO:0042371">
    <property type="term" value="P:vitamin K biosynthetic process"/>
    <property type="evidence" value="ECO:0007669"/>
    <property type="project" value="TreeGrafter"/>
</dbReference>
<dbReference type="PANTHER" id="PTHR13929:SF0">
    <property type="entry name" value="UBIA PRENYLTRANSFERASE DOMAIN-CONTAINING PROTEIN 1"/>
    <property type="match status" value="1"/>
</dbReference>
<dbReference type="Proteomes" id="UP001239782">
    <property type="component" value="Chromosome"/>
</dbReference>
<dbReference type="GO" id="GO:0004659">
    <property type="term" value="F:prenyltransferase activity"/>
    <property type="evidence" value="ECO:0007669"/>
    <property type="project" value="InterPro"/>
</dbReference>
<feature type="transmembrane region" description="Helical" evidence="9">
    <location>
        <begin position="36"/>
        <end position="56"/>
    </location>
</feature>
<feature type="transmembrane region" description="Helical" evidence="9">
    <location>
        <begin position="12"/>
        <end position="30"/>
    </location>
</feature>
<feature type="transmembrane region" description="Helical" evidence="9">
    <location>
        <begin position="91"/>
        <end position="111"/>
    </location>
</feature>
<feature type="transmembrane region" description="Helical" evidence="9">
    <location>
        <begin position="208"/>
        <end position="235"/>
    </location>
</feature>
<proteinExistence type="predicted"/>
<keyword evidence="3" id="KW-0474">Menaquinone biosynthesis</keyword>
<evidence type="ECO:0000256" key="3">
    <source>
        <dbReference type="ARBA" id="ARBA00022428"/>
    </source>
</evidence>
<organism evidence="10 11">
    <name type="scientific">Pleionea litopenaei</name>
    <dbReference type="NCBI Taxonomy" id="3070815"/>
    <lineage>
        <taxon>Bacteria</taxon>
        <taxon>Pseudomonadati</taxon>
        <taxon>Pseudomonadota</taxon>
        <taxon>Gammaproteobacteria</taxon>
        <taxon>Oceanospirillales</taxon>
        <taxon>Pleioneaceae</taxon>
        <taxon>Pleionea</taxon>
    </lineage>
</organism>
<feature type="transmembrane region" description="Helical" evidence="9">
    <location>
        <begin position="117"/>
        <end position="135"/>
    </location>
</feature>
<dbReference type="GO" id="GO:0009234">
    <property type="term" value="P:menaquinone biosynthetic process"/>
    <property type="evidence" value="ECO:0007669"/>
    <property type="project" value="UniProtKB-KW"/>
</dbReference>
<feature type="transmembrane region" description="Helical" evidence="9">
    <location>
        <begin position="272"/>
        <end position="290"/>
    </location>
</feature>
<dbReference type="Pfam" id="PF01040">
    <property type="entry name" value="UbiA"/>
    <property type="match status" value="1"/>
</dbReference>
<reference evidence="10 11" key="1">
    <citation type="submission" date="2023-08" db="EMBL/GenBank/DDBJ databases">
        <title>Pleionea litopenaei sp. nov., isolated from stomach of juvenile Litopenaeus vannamei.</title>
        <authorList>
            <person name="Rho A.M."/>
            <person name="Hwang C.Y."/>
        </authorList>
    </citation>
    <scope>NUCLEOTIDE SEQUENCE [LARGE SCALE GENOMIC DNA]</scope>
    <source>
        <strain evidence="10 11">HL-JVS1</strain>
    </source>
</reference>
<protein>
    <submittedName>
        <fullName evidence="10">Prenyltransferase</fullName>
    </submittedName>
</protein>
<evidence type="ECO:0000313" key="10">
    <source>
        <dbReference type="EMBL" id="WMS86903.1"/>
    </source>
</evidence>
<accession>A0AA51X6A0</accession>
<sequence>MSFIAALHSTRPPFLVLAPVCVYLGLQIASPKELEWTLLCMIMVAAIAAHISVNTFNEYFDFRTGLDALTQKTPFSGGSGALPNNHAAAPLTLAIAILSMVIVSFIGLWLAWQVNGWLLPLGVVGVILIATYTQWINKHPWLCLIAPGVGFGVCVVMGSAMAFGASWELRNSLLLVVPFSLVNNLLLLNQYPDVTADHQVGRKTFPIVYGFTLSHWVYGLQALMASGAIIIAVALEWIPQSSMVSLLPVLLSGYALLGAIRYGASIGLHPQYLAANVAATLLVPLMLGWTL</sequence>
<feature type="transmembrane region" description="Helical" evidence="9">
    <location>
        <begin position="241"/>
        <end position="260"/>
    </location>
</feature>
<evidence type="ECO:0000256" key="6">
    <source>
        <dbReference type="ARBA" id="ARBA00022692"/>
    </source>
</evidence>
<dbReference type="InterPro" id="IPR026046">
    <property type="entry name" value="UBIAD1"/>
</dbReference>
<dbReference type="InterPro" id="IPR044878">
    <property type="entry name" value="UbiA_sf"/>
</dbReference>
<dbReference type="AlphaFoldDB" id="A0AA51X6A0"/>
<gene>
    <name evidence="10" type="ORF">Q9312_16935</name>
</gene>
<dbReference type="EMBL" id="CP133548">
    <property type="protein sequence ID" value="WMS86903.1"/>
    <property type="molecule type" value="Genomic_DNA"/>
</dbReference>
<keyword evidence="5" id="KW-0808">Transferase</keyword>
<evidence type="ECO:0000256" key="1">
    <source>
        <dbReference type="ARBA" id="ARBA00004141"/>
    </source>
</evidence>
<keyword evidence="7 9" id="KW-1133">Transmembrane helix</keyword>
<name>A0AA51X6A0_9GAMM</name>
<evidence type="ECO:0000313" key="11">
    <source>
        <dbReference type="Proteomes" id="UP001239782"/>
    </source>
</evidence>
<evidence type="ECO:0000256" key="8">
    <source>
        <dbReference type="ARBA" id="ARBA00023136"/>
    </source>
</evidence>
<keyword evidence="4" id="KW-1003">Cell membrane</keyword>
<evidence type="ECO:0000256" key="7">
    <source>
        <dbReference type="ARBA" id="ARBA00022989"/>
    </source>
</evidence>
<keyword evidence="11" id="KW-1185">Reference proteome</keyword>
<dbReference type="KEGG" id="plei:Q9312_16935"/>